<evidence type="ECO:0000256" key="9">
    <source>
        <dbReference type="SAM" id="SignalP"/>
    </source>
</evidence>
<dbReference type="CDD" id="cd08760">
    <property type="entry name" value="Cyt_b561_FRRS1_like"/>
    <property type="match status" value="1"/>
</dbReference>
<keyword evidence="5 8" id="KW-1133">Transmembrane helix</keyword>
<dbReference type="Pfam" id="PF10348">
    <property type="entry name" value="DUF2427"/>
    <property type="match status" value="1"/>
</dbReference>
<feature type="chain" id="PRO_5007895952" evidence="9">
    <location>
        <begin position="24"/>
        <end position="464"/>
    </location>
</feature>
<keyword evidence="13" id="KW-1185">Reference proteome</keyword>
<feature type="transmembrane region" description="Helical" evidence="8">
    <location>
        <begin position="295"/>
        <end position="313"/>
    </location>
</feature>
<dbReference type="OrthoDB" id="19261at2759"/>
<feature type="domain" description="Cytochrome b561" evidence="11">
    <location>
        <begin position="192"/>
        <end position="385"/>
    </location>
</feature>
<dbReference type="SUPFAM" id="SSF49344">
    <property type="entry name" value="CBD9-like"/>
    <property type="match status" value="1"/>
</dbReference>
<dbReference type="EMBL" id="AZHB01000003">
    <property type="protein sequence ID" value="OAA71411.1"/>
    <property type="molecule type" value="Genomic_DNA"/>
</dbReference>
<evidence type="ECO:0000256" key="3">
    <source>
        <dbReference type="ARBA" id="ARBA00022692"/>
    </source>
</evidence>
<feature type="domain" description="DOMON" evidence="10">
    <location>
        <begin position="40"/>
        <end position="165"/>
    </location>
</feature>
<feature type="region of interest" description="Disordered" evidence="7">
    <location>
        <begin position="402"/>
        <end position="464"/>
    </location>
</feature>
<dbReference type="InterPro" id="IPR006593">
    <property type="entry name" value="Cyt_b561/ferric_Rdtase_TM"/>
</dbReference>
<protein>
    <submittedName>
        <fullName evidence="12">Cellobiose dehydrogenase</fullName>
    </submittedName>
</protein>
<dbReference type="CDD" id="cd09630">
    <property type="entry name" value="CDH_like_cytochrome"/>
    <property type="match status" value="1"/>
</dbReference>
<dbReference type="Proteomes" id="UP000076744">
    <property type="component" value="Unassembled WGS sequence"/>
</dbReference>
<evidence type="ECO:0000256" key="7">
    <source>
        <dbReference type="SAM" id="MobiDB-lite"/>
    </source>
</evidence>
<feature type="signal peptide" evidence="9">
    <location>
        <begin position="1"/>
        <end position="23"/>
    </location>
</feature>
<feature type="compositionally biased region" description="Basic and acidic residues" evidence="7">
    <location>
        <begin position="447"/>
        <end position="456"/>
    </location>
</feature>
<evidence type="ECO:0000313" key="12">
    <source>
        <dbReference type="EMBL" id="OAA71411.1"/>
    </source>
</evidence>
<feature type="transmembrane region" description="Helical" evidence="8">
    <location>
        <begin position="228"/>
        <end position="251"/>
    </location>
</feature>
<dbReference type="GeneID" id="30018254"/>
<evidence type="ECO:0000256" key="2">
    <source>
        <dbReference type="ARBA" id="ARBA00022448"/>
    </source>
</evidence>
<feature type="transmembrane region" description="Helical" evidence="8">
    <location>
        <begin position="263"/>
        <end position="283"/>
    </location>
</feature>
<dbReference type="PANTHER" id="PTHR47797:SF1">
    <property type="entry name" value="CYTOCHROME B561 DOMAIN-CONTAINING PROTEIN-RELATED"/>
    <property type="match status" value="1"/>
</dbReference>
<gene>
    <name evidence="12" type="ORF">ISF_01962</name>
</gene>
<dbReference type="SMART" id="SM00664">
    <property type="entry name" value="DoH"/>
    <property type="match status" value="1"/>
</dbReference>
<dbReference type="Gene3D" id="1.20.120.1770">
    <property type="match status" value="1"/>
</dbReference>
<evidence type="ECO:0000259" key="11">
    <source>
        <dbReference type="PROSITE" id="PS50939"/>
    </source>
</evidence>
<dbReference type="PANTHER" id="PTHR47797">
    <property type="entry name" value="DEHYDROGENASE, PUTATIVE (AFU_ORTHOLOGUE AFUA_8G05805)-RELATED"/>
    <property type="match status" value="1"/>
</dbReference>
<evidence type="ECO:0000256" key="5">
    <source>
        <dbReference type="ARBA" id="ARBA00022989"/>
    </source>
</evidence>
<keyword evidence="2" id="KW-0813">Transport</keyword>
<evidence type="ECO:0000256" key="6">
    <source>
        <dbReference type="ARBA" id="ARBA00023136"/>
    </source>
</evidence>
<comment type="subcellular location">
    <subcellularLocation>
        <location evidence="1">Membrane</location>
    </subcellularLocation>
</comment>
<proteinExistence type="predicted"/>
<feature type="transmembrane region" description="Helical" evidence="8">
    <location>
        <begin position="333"/>
        <end position="352"/>
    </location>
</feature>
<comment type="caution">
    <text evidence="12">The sequence shown here is derived from an EMBL/GenBank/DDBJ whole genome shotgun (WGS) entry which is preliminary data.</text>
</comment>
<evidence type="ECO:0000256" key="4">
    <source>
        <dbReference type="ARBA" id="ARBA00022982"/>
    </source>
</evidence>
<dbReference type="InterPro" id="IPR018825">
    <property type="entry name" value="DUF2427"/>
</dbReference>
<keyword evidence="3 8" id="KW-0812">Transmembrane</keyword>
<dbReference type="InterPro" id="IPR015920">
    <property type="entry name" value="Cellobiose_DH-like_cyt"/>
</dbReference>
<keyword evidence="9" id="KW-0732">Signal</keyword>
<dbReference type="Gene3D" id="2.60.40.1210">
    <property type="entry name" value="Cellobiose dehydrogenase, cytochrome domain"/>
    <property type="match status" value="1"/>
</dbReference>
<name>A0A168CIC2_CORFA</name>
<feature type="compositionally biased region" description="Low complexity" evidence="7">
    <location>
        <begin position="430"/>
        <end position="446"/>
    </location>
</feature>
<keyword evidence="6 8" id="KW-0472">Membrane</keyword>
<evidence type="ECO:0000313" key="13">
    <source>
        <dbReference type="Proteomes" id="UP000076744"/>
    </source>
</evidence>
<organism evidence="12 13">
    <name type="scientific">Cordyceps fumosorosea (strain ARSEF 2679)</name>
    <name type="common">Isaria fumosorosea</name>
    <dbReference type="NCBI Taxonomy" id="1081104"/>
    <lineage>
        <taxon>Eukaryota</taxon>
        <taxon>Fungi</taxon>
        <taxon>Dikarya</taxon>
        <taxon>Ascomycota</taxon>
        <taxon>Pezizomycotina</taxon>
        <taxon>Sordariomycetes</taxon>
        <taxon>Hypocreomycetidae</taxon>
        <taxon>Hypocreales</taxon>
        <taxon>Cordycipitaceae</taxon>
        <taxon>Cordyceps</taxon>
    </lineage>
</organism>
<dbReference type="RefSeq" id="XP_018707292.1">
    <property type="nucleotide sequence ID" value="XM_018845569.1"/>
</dbReference>
<dbReference type="PROSITE" id="PS50836">
    <property type="entry name" value="DOMON"/>
    <property type="match status" value="1"/>
</dbReference>
<dbReference type="InterPro" id="IPR005018">
    <property type="entry name" value="DOMON_domain"/>
</dbReference>
<dbReference type="PROSITE" id="PS50939">
    <property type="entry name" value="CYTOCHROME_B561"/>
    <property type="match status" value="1"/>
</dbReference>
<accession>A0A168CIC2</accession>
<evidence type="ECO:0000256" key="1">
    <source>
        <dbReference type="ARBA" id="ARBA00004370"/>
    </source>
</evidence>
<dbReference type="Pfam" id="PF16010">
    <property type="entry name" value="CDH-cyt"/>
    <property type="match status" value="1"/>
</dbReference>
<feature type="transmembrane region" description="Helical" evidence="8">
    <location>
        <begin position="358"/>
        <end position="378"/>
    </location>
</feature>
<evidence type="ECO:0000256" key="8">
    <source>
        <dbReference type="SAM" id="Phobius"/>
    </source>
</evidence>
<dbReference type="SMART" id="SM00665">
    <property type="entry name" value="B561"/>
    <property type="match status" value="1"/>
</dbReference>
<sequence length="464" mass="50993">MRSSLFWRCAAAVAALVPSFATADNADNPTGQSTFISPDKDLGFAFTIGDEDVNDYFVTMRLRTTRSWGAIGLGSHDMAGALYFVMYLNDKGDNVTFSPRLAYGHYEPRFYDTMRWAYLPGTRVQDGYATLSFRCVECQNWPGADSGKGYLDLNSNSQKSIWALGPRQKMRSDDQRAPLRFHESHGVFSIDMARTKGAADAPVLTDKSVDDGITQVEHATGLFDVNSAMHAALMTLAVLVLFPLGIVLLRVGRWASWHGVNQAVALIIVLAGFGMGIATSFHYNRSKSFNSAHQIVGFLVIAFLLGQFTLGVMHHLEYRQTRAPTKYGRIHVWLGNGVLLLAVFNMLYGYFFAMNYSAALGLCITVMVLCLAALFFSIRQVRAAKKRRIAAAFGAAQAASYGDDRWTDNEPGTTTRGDHDHDPLPNPSVKKAPGSPSPWKSGSGRLSSEEEGHELGTRTNKPFS</sequence>
<evidence type="ECO:0000259" key="10">
    <source>
        <dbReference type="PROSITE" id="PS50836"/>
    </source>
</evidence>
<dbReference type="AlphaFoldDB" id="A0A168CIC2"/>
<dbReference type="GO" id="GO:0016020">
    <property type="term" value="C:membrane"/>
    <property type="evidence" value="ECO:0007669"/>
    <property type="project" value="UniProtKB-SubCell"/>
</dbReference>
<reference evidence="12 13" key="1">
    <citation type="journal article" date="2016" name="Genome Biol. Evol.">
        <title>Divergent and convergent evolution of fungal pathogenicity.</title>
        <authorList>
            <person name="Shang Y."/>
            <person name="Xiao G."/>
            <person name="Zheng P."/>
            <person name="Cen K."/>
            <person name="Zhan S."/>
            <person name="Wang C."/>
        </authorList>
    </citation>
    <scope>NUCLEOTIDE SEQUENCE [LARGE SCALE GENOMIC DNA]</scope>
    <source>
        <strain evidence="12 13">ARSEF 2679</strain>
    </source>
</reference>
<keyword evidence="4" id="KW-0249">Electron transport</keyword>